<name>A0A3B0YI80_9ZZZZ</name>
<dbReference type="GO" id="GO:0009306">
    <property type="term" value="P:protein secretion"/>
    <property type="evidence" value="ECO:0007669"/>
    <property type="project" value="InterPro"/>
</dbReference>
<evidence type="ECO:0000259" key="1">
    <source>
        <dbReference type="Pfam" id="PF00263"/>
    </source>
</evidence>
<gene>
    <name evidence="2" type="ORF">MNBD_GAMMA13-1522</name>
</gene>
<sequence>MKLTYTLLCLLMLLTPPARADAINTIQLQNRPAGEIIPIVKPMLGPNDSITGQGFKLFLRSSPETLTQVRGMISSLDIAAKMLQISVFQGSDRDIRALNISGNIQIGTGNAHAGIGSHGNEGGGNISYNTRNTSGGANITSTRKRLRDNPMHQLRVTEGNEAYIETGEQIPYFSGTGWIAHGAAAGGINYKNVTTGFYVLPRVRGDNVTLQVSPFKQSQSRTRGGDINVQRANTTITGRLGEWLPIGGTTEQTRRSQSQIGSYSSTQSRNNESIWIKADLVQ</sequence>
<organism evidence="2">
    <name type="scientific">hydrothermal vent metagenome</name>
    <dbReference type="NCBI Taxonomy" id="652676"/>
    <lineage>
        <taxon>unclassified sequences</taxon>
        <taxon>metagenomes</taxon>
        <taxon>ecological metagenomes</taxon>
    </lineage>
</organism>
<evidence type="ECO:0000313" key="2">
    <source>
        <dbReference type="EMBL" id="VAW73919.1"/>
    </source>
</evidence>
<reference evidence="2" key="1">
    <citation type="submission" date="2018-06" db="EMBL/GenBank/DDBJ databases">
        <authorList>
            <person name="Zhirakovskaya E."/>
        </authorList>
    </citation>
    <scope>NUCLEOTIDE SEQUENCE</scope>
</reference>
<dbReference type="AlphaFoldDB" id="A0A3B0YI80"/>
<dbReference type="InterPro" id="IPR004846">
    <property type="entry name" value="T2SS/T3SS_dom"/>
</dbReference>
<feature type="domain" description="Type II/III secretion system secretin-like" evidence="1">
    <location>
        <begin position="153"/>
        <end position="258"/>
    </location>
</feature>
<accession>A0A3B0YI80</accession>
<protein>
    <recommendedName>
        <fullName evidence="1">Type II/III secretion system secretin-like domain-containing protein</fullName>
    </recommendedName>
</protein>
<dbReference type="Pfam" id="PF00263">
    <property type="entry name" value="Secretin"/>
    <property type="match status" value="1"/>
</dbReference>
<proteinExistence type="predicted"/>
<dbReference type="EMBL" id="UOFK01000047">
    <property type="protein sequence ID" value="VAW73919.1"/>
    <property type="molecule type" value="Genomic_DNA"/>
</dbReference>